<name>A0A645EX23_9ZZZZ</name>
<proteinExistence type="predicted"/>
<organism evidence="1">
    <name type="scientific">bioreactor metagenome</name>
    <dbReference type="NCBI Taxonomy" id="1076179"/>
    <lineage>
        <taxon>unclassified sequences</taxon>
        <taxon>metagenomes</taxon>
        <taxon>ecological metagenomes</taxon>
    </lineage>
</organism>
<gene>
    <name evidence="1" type="ORF">SDC9_153693</name>
</gene>
<dbReference type="EMBL" id="VSSQ01052339">
    <property type="protein sequence ID" value="MPN06437.1"/>
    <property type="molecule type" value="Genomic_DNA"/>
</dbReference>
<sequence length="145" mass="16976">MLFPVLTVLFLLLFWQLQTFLVQAFLLPRHKVGKQKHQFQPESLTEQFRRVPEATQNNYSVQQMRASPLNESLLLLLLIHNNAIHAFHQFLLDNITYPQFLVLLASSPLLPQSHLVQDNSSKVTPPYQLLRMFSSSRLRHERIFA</sequence>
<accession>A0A645EX23</accession>
<evidence type="ECO:0000313" key="1">
    <source>
        <dbReference type="EMBL" id="MPN06437.1"/>
    </source>
</evidence>
<protein>
    <submittedName>
        <fullName evidence="1">Uncharacterized protein</fullName>
    </submittedName>
</protein>
<dbReference type="AlphaFoldDB" id="A0A645EX23"/>
<comment type="caution">
    <text evidence="1">The sequence shown here is derived from an EMBL/GenBank/DDBJ whole genome shotgun (WGS) entry which is preliminary data.</text>
</comment>
<reference evidence="1" key="1">
    <citation type="submission" date="2019-08" db="EMBL/GenBank/DDBJ databases">
        <authorList>
            <person name="Kucharzyk K."/>
            <person name="Murdoch R.W."/>
            <person name="Higgins S."/>
            <person name="Loffler F."/>
        </authorList>
    </citation>
    <scope>NUCLEOTIDE SEQUENCE</scope>
</reference>